<evidence type="ECO:0000313" key="2">
    <source>
        <dbReference type="EMBL" id="OUM89325.1"/>
    </source>
</evidence>
<dbReference type="NCBIfam" id="TIGR02867">
    <property type="entry name" value="spore_II_P"/>
    <property type="match status" value="1"/>
</dbReference>
<protein>
    <recommendedName>
        <fullName evidence="4">Stage II sporulation protein P</fullName>
    </recommendedName>
</protein>
<sequence>MIKKRRHQWRFSRPRTWNIRMAMFTRQQLLFGFCLTFAVALTGLMVAGMPRSMSAQVPLQEMAAKLPGDTYASFLQEELPRISGQQEQRGSWAGTFLAQLTQMRLDDPKAWLESELPGFRGQESSSEEPLREQVDVVRALTSTEAPPPEAVVAAWKNEQEEPPASERAKEALTTGGKKVVFIYHTHNREAYIRDLKDKSKARAYDAKTNITLVGKRLAAELDKRGIGAEVSTKDYWSELKGKYHLSYAASRKTVQAAIAQNRDIQYILDIHRDALPREKTTRKINGVDYAAIVFVVGQANKNWKQNEQFAKQLHEELNKKYPGLSKGVTGKNTEGGRSNGEYNQSVHPNSILVEIGGHENTLEEAYRSAAALADALAAVYWQAEAVSAPAAPKGN</sequence>
<evidence type="ECO:0000313" key="3">
    <source>
        <dbReference type="Proteomes" id="UP000196475"/>
    </source>
</evidence>
<dbReference type="EMBL" id="LZRT01000045">
    <property type="protein sequence ID" value="OUM89325.1"/>
    <property type="molecule type" value="Genomic_DNA"/>
</dbReference>
<comment type="caution">
    <text evidence="2">The sequence shown here is derived from an EMBL/GenBank/DDBJ whole genome shotgun (WGS) entry which is preliminary data.</text>
</comment>
<dbReference type="Pfam" id="PF07454">
    <property type="entry name" value="SpoIIP"/>
    <property type="match status" value="1"/>
</dbReference>
<name>A0A1Y3PPN6_9BACI</name>
<gene>
    <name evidence="2" type="ORF">BAA01_03645</name>
</gene>
<evidence type="ECO:0000256" key="1">
    <source>
        <dbReference type="SAM" id="MobiDB-lite"/>
    </source>
</evidence>
<proteinExistence type="predicted"/>
<organism evidence="2 3">
    <name type="scientific">Bacillus thermozeamaize</name>
    <dbReference type="NCBI Taxonomy" id="230954"/>
    <lineage>
        <taxon>Bacteria</taxon>
        <taxon>Bacillati</taxon>
        <taxon>Bacillota</taxon>
        <taxon>Bacilli</taxon>
        <taxon>Bacillales</taxon>
        <taxon>Bacillaceae</taxon>
        <taxon>Bacillus</taxon>
    </lineage>
</organism>
<feature type="compositionally biased region" description="Polar residues" evidence="1">
    <location>
        <begin position="330"/>
        <end position="344"/>
    </location>
</feature>
<feature type="region of interest" description="Disordered" evidence="1">
    <location>
        <begin position="321"/>
        <end position="344"/>
    </location>
</feature>
<dbReference type="Proteomes" id="UP000196475">
    <property type="component" value="Unassembled WGS sequence"/>
</dbReference>
<dbReference type="SUPFAM" id="SSF53187">
    <property type="entry name" value="Zn-dependent exopeptidases"/>
    <property type="match status" value="1"/>
</dbReference>
<accession>A0A1Y3PPN6</accession>
<reference evidence="3" key="1">
    <citation type="submission" date="2016-06" db="EMBL/GenBank/DDBJ databases">
        <authorList>
            <person name="Nascimento L."/>
            <person name="Pereira R.V."/>
            <person name="Martins L.F."/>
            <person name="Quaggio R.B."/>
            <person name="Silva A.M."/>
            <person name="Setubal J.C."/>
        </authorList>
    </citation>
    <scope>NUCLEOTIDE SEQUENCE [LARGE SCALE GENOMIC DNA]</scope>
</reference>
<evidence type="ECO:0008006" key="4">
    <source>
        <dbReference type="Google" id="ProtNLM"/>
    </source>
</evidence>
<dbReference type="Gene3D" id="3.40.630.40">
    <property type="entry name" value="Zn-dependent exopeptidases"/>
    <property type="match status" value="1"/>
</dbReference>
<dbReference type="AlphaFoldDB" id="A0A1Y3PPN6"/>
<dbReference type="InterPro" id="IPR010897">
    <property type="entry name" value="Spore_II_P"/>
</dbReference>